<evidence type="ECO:0000313" key="11">
    <source>
        <dbReference type="EMBL" id="EPE07255.1"/>
    </source>
</evidence>
<keyword evidence="8" id="KW-1133">Transmembrane helix</keyword>
<evidence type="ECO:0000256" key="4">
    <source>
        <dbReference type="ARBA" id="ARBA00022737"/>
    </source>
</evidence>
<dbReference type="AlphaFoldDB" id="S3D1Y4"/>
<dbReference type="OrthoDB" id="16538at2759"/>
<dbReference type="GO" id="GO:0006888">
    <property type="term" value="P:endoplasmic reticulum to Golgi vesicle-mediated transport"/>
    <property type="evidence" value="ECO:0007669"/>
    <property type="project" value="UniProtKB-UniRule"/>
</dbReference>
<evidence type="ECO:0000256" key="8">
    <source>
        <dbReference type="ARBA" id="ARBA00022989"/>
    </source>
</evidence>
<dbReference type="eggNOG" id="ENOG502SFDW">
    <property type="taxonomic scope" value="Eukaryota"/>
</dbReference>
<keyword evidence="3" id="KW-0812">Transmembrane</keyword>
<dbReference type="GO" id="GO:0005789">
    <property type="term" value="C:endoplasmic reticulum membrane"/>
    <property type="evidence" value="ECO:0007669"/>
    <property type="project" value="UniProtKB-SubCell"/>
</dbReference>
<dbReference type="VEuPathDB" id="FungiDB:F503_07906"/>
<evidence type="ECO:0000256" key="7">
    <source>
        <dbReference type="ARBA" id="ARBA00022927"/>
    </source>
</evidence>
<dbReference type="EMBL" id="KE148151">
    <property type="protein sequence ID" value="EPE07255.1"/>
    <property type="molecule type" value="Genomic_DNA"/>
</dbReference>
<evidence type="ECO:0000256" key="1">
    <source>
        <dbReference type="ARBA" id="ARBA00022448"/>
    </source>
</evidence>
<name>S3D1Y4_OPHP1</name>
<evidence type="ECO:0000256" key="2">
    <source>
        <dbReference type="ARBA" id="ARBA00022574"/>
    </source>
</evidence>
<evidence type="ECO:0000256" key="6">
    <source>
        <dbReference type="ARBA" id="ARBA00022892"/>
    </source>
</evidence>
<dbReference type="HOGENOM" id="CLU_021000_0_0_1"/>
<dbReference type="Gene3D" id="2.130.10.10">
    <property type="entry name" value="YVTN repeat-like/Quinoprotein amine dehydrogenase"/>
    <property type="match status" value="1"/>
</dbReference>
<protein>
    <recommendedName>
        <fullName evidence="10">Guanine nucleotide-exchange factor SEC12</fullName>
    </recommendedName>
</protein>
<dbReference type="Proteomes" id="UP000016923">
    <property type="component" value="Unassembled WGS sequence"/>
</dbReference>
<dbReference type="PANTHER" id="PTHR23284:SF0">
    <property type="entry name" value="PROLACTIN REGULATORY ELEMENT-BINDING PROTEIN"/>
    <property type="match status" value="1"/>
</dbReference>
<comment type="subcellular location">
    <subcellularLocation>
        <location evidence="10">Endoplasmic reticulum membrane</location>
        <topology evidence="10">Single-pass type II membrane protein</topology>
    </subcellularLocation>
    <subcellularLocation>
        <location evidence="10">Golgi apparatus membrane</location>
        <topology evidence="10">Single-pass type II membrane protein</topology>
    </subcellularLocation>
</comment>
<keyword evidence="1 10" id="KW-0813">Transport</keyword>
<dbReference type="GO" id="GO:0015031">
    <property type="term" value="P:protein transport"/>
    <property type="evidence" value="ECO:0007669"/>
    <property type="project" value="UniProtKB-KW"/>
</dbReference>
<dbReference type="PANTHER" id="PTHR23284">
    <property type="entry name" value="PROLACTIN REGULATORY ELEMENT BINDING PROTEIN"/>
    <property type="match status" value="1"/>
</dbReference>
<proteinExistence type="inferred from homology"/>
<keyword evidence="6" id="KW-0931">ER-Golgi transport</keyword>
<dbReference type="InterPro" id="IPR015943">
    <property type="entry name" value="WD40/YVTN_repeat-like_dom_sf"/>
</dbReference>
<evidence type="ECO:0000256" key="3">
    <source>
        <dbReference type="ARBA" id="ARBA00022692"/>
    </source>
</evidence>
<dbReference type="GO" id="GO:0000139">
    <property type="term" value="C:Golgi membrane"/>
    <property type="evidence" value="ECO:0007669"/>
    <property type="project" value="UniProtKB-SubCell"/>
</dbReference>
<gene>
    <name evidence="11" type="ORF">F503_07906</name>
</gene>
<comment type="similarity">
    <text evidence="10">Belongs to the WD repeat SEC12 family.</text>
</comment>
<keyword evidence="4 10" id="KW-0677">Repeat</keyword>
<sequence length="719" mass="75764">MDIHTAHTTLDYPLYVCDFDPTDAGRLIVGGGGGASRTGVGNKLTLLDTSNPDNATLASTSEAELSKDEDSVTSFAAGPRRGRTTLAYAGINSDVDSLKKGKNEHFRVFGVDTPSSSATASPKINELARTPFFTSPSPSASTLDDTYQRIVRVSAPFPDGQGSTLPQLGACATGLSKHPQIAIFDVTSAAPAATAPSAKSNSAAAVLPKVRGVLDLSKDAADVDVIQTGADQYQLAYCTDYELFLFNVSTSTGSKRRSSSGAGAAAVVLSTVPGTPVPVASTLATGSSEEPYLAYEITKDENTGAPRPTFRSIRYVTPSFILAVCNLPKRSGAFLLGLRLPNTSVPDPTERARININVKLPRAVSQATGLAVRGLSPPSAPGARLATGSQFVVAVAGAGADNISLSLYTCEYQTDGRRTEMLAKLHPFRIIKNVHEQPMTSVALSHFTPPASTTTTSTSSSGTPYLRVASVSVKNTVVVQYIPLRKLPAPTTTSSSAAAAALNTPRYVVALKSQPPSGTPFTIFAVLVFVISSLIAQGVMEILGISQPLLGARQVVPITWLSPLPSRYAAYDRLAKANSIIDTITDIPIAEVTQVVEKTEYVDPSETPDFGAMPEIHPVAAFLSSATEAGAAEPEAQADVAQQVLFLRGEDSDHTIEIAAHDEGEHGPAVPWEKLDEEQQATWRQKLEQAGHWTEDMGETVFRGVLFGELAGIVGALVR</sequence>
<dbReference type="OMA" id="EPQLAIF"/>
<keyword evidence="5 10" id="KW-0256">Endoplasmic reticulum</keyword>
<dbReference type="InterPro" id="IPR045260">
    <property type="entry name" value="Sec12-like"/>
</dbReference>
<keyword evidence="9" id="KW-0472">Membrane</keyword>
<keyword evidence="7 10" id="KW-0653">Protein transport</keyword>
<evidence type="ECO:0000313" key="12">
    <source>
        <dbReference type="Proteomes" id="UP000016923"/>
    </source>
</evidence>
<keyword evidence="12" id="KW-1185">Reference proteome</keyword>
<reference evidence="11 12" key="1">
    <citation type="journal article" date="2013" name="BMC Genomics">
        <title>The genome and transcriptome of the pine saprophyte Ophiostoma piceae, and a comparison with the bark beetle-associated pine pathogen Grosmannia clavigera.</title>
        <authorList>
            <person name="Haridas S."/>
            <person name="Wang Y."/>
            <person name="Lim L."/>
            <person name="Massoumi Alamouti S."/>
            <person name="Jackman S."/>
            <person name="Docking R."/>
            <person name="Robertson G."/>
            <person name="Birol I."/>
            <person name="Bohlmann J."/>
            <person name="Breuil C."/>
        </authorList>
    </citation>
    <scope>NUCLEOTIDE SEQUENCE [LARGE SCALE GENOMIC DNA]</scope>
    <source>
        <strain evidence="11 12">UAMH 11346</strain>
    </source>
</reference>
<organism evidence="11 12">
    <name type="scientific">Ophiostoma piceae (strain UAMH 11346)</name>
    <name type="common">Sap stain fungus</name>
    <dbReference type="NCBI Taxonomy" id="1262450"/>
    <lineage>
        <taxon>Eukaryota</taxon>
        <taxon>Fungi</taxon>
        <taxon>Dikarya</taxon>
        <taxon>Ascomycota</taxon>
        <taxon>Pezizomycotina</taxon>
        <taxon>Sordariomycetes</taxon>
        <taxon>Sordariomycetidae</taxon>
        <taxon>Ophiostomatales</taxon>
        <taxon>Ophiostomataceae</taxon>
        <taxon>Ophiostoma</taxon>
    </lineage>
</organism>
<dbReference type="GO" id="GO:0005085">
    <property type="term" value="F:guanyl-nucleotide exchange factor activity"/>
    <property type="evidence" value="ECO:0007669"/>
    <property type="project" value="InterPro"/>
</dbReference>
<evidence type="ECO:0000256" key="10">
    <source>
        <dbReference type="RuleBase" id="RU369019"/>
    </source>
</evidence>
<comment type="function">
    <text evidence="10">Guanine nucleotide-exchange factor (GEF) required for the formation or budding of transport vesicles from the ER.</text>
</comment>
<dbReference type="GO" id="GO:0003400">
    <property type="term" value="P:regulation of COPII vesicle coating"/>
    <property type="evidence" value="ECO:0007669"/>
    <property type="project" value="UniProtKB-UniRule"/>
</dbReference>
<accession>S3D1Y4</accession>
<dbReference type="STRING" id="1262450.S3D1Y4"/>
<evidence type="ECO:0000256" key="9">
    <source>
        <dbReference type="ARBA" id="ARBA00023136"/>
    </source>
</evidence>
<keyword evidence="2 10" id="KW-0853">WD repeat</keyword>
<evidence type="ECO:0000256" key="5">
    <source>
        <dbReference type="ARBA" id="ARBA00022824"/>
    </source>
</evidence>